<comment type="caution">
    <text evidence="2">The sequence shown here is derived from an EMBL/GenBank/DDBJ whole genome shotgun (WGS) entry which is preliminary data.</text>
</comment>
<keyword evidence="3" id="KW-1185">Reference proteome</keyword>
<gene>
    <name evidence="2" type="ORF">GGX14DRAFT_579219</name>
</gene>
<organism evidence="2 3">
    <name type="scientific">Mycena pura</name>
    <dbReference type="NCBI Taxonomy" id="153505"/>
    <lineage>
        <taxon>Eukaryota</taxon>
        <taxon>Fungi</taxon>
        <taxon>Dikarya</taxon>
        <taxon>Basidiomycota</taxon>
        <taxon>Agaricomycotina</taxon>
        <taxon>Agaricomycetes</taxon>
        <taxon>Agaricomycetidae</taxon>
        <taxon>Agaricales</taxon>
        <taxon>Marasmiineae</taxon>
        <taxon>Mycenaceae</taxon>
        <taxon>Mycena</taxon>
    </lineage>
</organism>
<evidence type="ECO:0000313" key="3">
    <source>
        <dbReference type="Proteomes" id="UP001219525"/>
    </source>
</evidence>
<dbReference type="Proteomes" id="UP001219525">
    <property type="component" value="Unassembled WGS sequence"/>
</dbReference>
<proteinExistence type="predicted"/>
<feature type="region of interest" description="Disordered" evidence="1">
    <location>
        <begin position="211"/>
        <end position="255"/>
    </location>
</feature>
<dbReference type="AlphaFoldDB" id="A0AAD6XX57"/>
<name>A0AAD6XX57_9AGAR</name>
<evidence type="ECO:0000256" key="1">
    <source>
        <dbReference type="SAM" id="MobiDB-lite"/>
    </source>
</evidence>
<protein>
    <submittedName>
        <fullName evidence="2">Uncharacterized protein</fullName>
    </submittedName>
</protein>
<dbReference type="EMBL" id="JARJCW010000137">
    <property type="protein sequence ID" value="KAJ7191121.1"/>
    <property type="molecule type" value="Genomic_DNA"/>
</dbReference>
<reference evidence="2" key="1">
    <citation type="submission" date="2023-03" db="EMBL/GenBank/DDBJ databases">
        <title>Massive genome expansion in bonnet fungi (Mycena s.s.) driven by repeated elements and novel gene families across ecological guilds.</title>
        <authorList>
            <consortium name="Lawrence Berkeley National Laboratory"/>
            <person name="Harder C.B."/>
            <person name="Miyauchi S."/>
            <person name="Viragh M."/>
            <person name="Kuo A."/>
            <person name="Thoen E."/>
            <person name="Andreopoulos B."/>
            <person name="Lu D."/>
            <person name="Skrede I."/>
            <person name="Drula E."/>
            <person name="Henrissat B."/>
            <person name="Morin E."/>
            <person name="Kohler A."/>
            <person name="Barry K."/>
            <person name="LaButti K."/>
            <person name="Morin E."/>
            <person name="Salamov A."/>
            <person name="Lipzen A."/>
            <person name="Mereny Z."/>
            <person name="Hegedus B."/>
            <person name="Baldrian P."/>
            <person name="Stursova M."/>
            <person name="Weitz H."/>
            <person name="Taylor A."/>
            <person name="Grigoriev I.V."/>
            <person name="Nagy L.G."/>
            <person name="Martin F."/>
            <person name="Kauserud H."/>
        </authorList>
    </citation>
    <scope>NUCLEOTIDE SEQUENCE</scope>
    <source>
        <strain evidence="2">9144</strain>
    </source>
</reference>
<accession>A0AAD6XX57</accession>
<sequence>MLITAEADIEDPAALIVVELRHGGILVFRAVNESYLGERHDIWHVARIVGFEHLLSGGKIETSVDFTSMISPQETARLFGPLNRPDYNTNLRHRAILRKSIELYSPEHLEAIFRHPVKLRVKTGSVSAACQMGKIYTHYVQNDRLISHETPIPDAEAQEELRAYCVGYDAYFMKKGNTYRIRNVHAKPAAQAAEQRWHDFMNHSLGWTGCAPSQQIDPDHEDLRPSRPPHLHQAPPSAPSPQTDPDHGPLRPPHLQPLLSIITRHQGHALPLLSAVLKRRGIWGSLTYLTTRRLIAHVRS</sequence>
<evidence type="ECO:0000313" key="2">
    <source>
        <dbReference type="EMBL" id="KAJ7191121.1"/>
    </source>
</evidence>